<dbReference type="Pfam" id="PF10932">
    <property type="entry name" value="DUF2783"/>
    <property type="match status" value="1"/>
</dbReference>
<sequence>MDLNLTPNIPDPDGFYDALLAAHEGRTDDESDALNARLILLLANHIGDPEVLNAALVAARAVEG</sequence>
<keyword evidence="2" id="KW-1185">Reference proteome</keyword>
<protein>
    <submittedName>
        <fullName evidence="1">DUF2783 domain-containing protein</fullName>
    </submittedName>
</protein>
<dbReference type="InterPro" id="IPR021233">
    <property type="entry name" value="DUF2783"/>
</dbReference>
<gene>
    <name evidence="1" type="ORF">G3256_12230</name>
</gene>
<reference evidence="1 2" key="1">
    <citation type="submission" date="2020-02" db="EMBL/GenBank/DDBJ databases">
        <title>Genome sequence of Roseobacter ponti.</title>
        <authorList>
            <person name="Hollensteiner J."/>
            <person name="Schneider D."/>
            <person name="Poehlein A."/>
            <person name="Daniel R."/>
        </authorList>
    </citation>
    <scope>NUCLEOTIDE SEQUENCE [LARGE SCALE GENOMIC DNA]</scope>
    <source>
        <strain evidence="1 2">DSM 106830</strain>
    </source>
</reference>
<name>A0A858SYD9_9RHOB</name>
<dbReference type="AlphaFoldDB" id="A0A858SYD9"/>
<evidence type="ECO:0000313" key="2">
    <source>
        <dbReference type="Proteomes" id="UP000503308"/>
    </source>
</evidence>
<evidence type="ECO:0000313" key="1">
    <source>
        <dbReference type="EMBL" id="QJF51876.1"/>
    </source>
</evidence>
<proteinExistence type="predicted"/>
<organism evidence="1 2">
    <name type="scientific">Roseobacter ponti</name>
    <dbReference type="NCBI Taxonomy" id="1891787"/>
    <lineage>
        <taxon>Bacteria</taxon>
        <taxon>Pseudomonadati</taxon>
        <taxon>Pseudomonadota</taxon>
        <taxon>Alphaproteobacteria</taxon>
        <taxon>Rhodobacterales</taxon>
        <taxon>Roseobacteraceae</taxon>
        <taxon>Roseobacter</taxon>
    </lineage>
</organism>
<dbReference type="Proteomes" id="UP000503308">
    <property type="component" value="Chromosome"/>
</dbReference>
<dbReference type="RefSeq" id="WP_169641094.1">
    <property type="nucleotide sequence ID" value="NZ_CP048788.1"/>
</dbReference>
<accession>A0A858SYD9</accession>
<dbReference type="EMBL" id="CP048788">
    <property type="protein sequence ID" value="QJF51876.1"/>
    <property type="molecule type" value="Genomic_DNA"/>
</dbReference>
<dbReference type="KEGG" id="rpon:G3256_12230"/>